<gene>
    <name evidence="1" type="ORF">ENSA5_22860</name>
</gene>
<keyword evidence="2" id="KW-1185">Reference proteome</keyword>
<name>A0A2S9YBG8_9BACT</name>
<comment type="caution">
    <text evidence="1">The sequence shown here is derived from an EMBL/GenBank/DDBJ whole genome shotgun (WGS) entry which is preliminary data.</text>
</comment>
<sequence>MITVNERHTTDLAEARFAALVTEAETARRRGNWREAASCFLAAAAIQDPAQAPDNGLTRSHSLTLRAADCHVRGGALGHGWRLVQRLLETSDIQPPTSSTRALLGSTWRRGRFLVKDAELAGKVETPTPADERRMIVLNQAASSLSLVHPALADALRTLGLTEVARFGQASDRCRALASEVAMQTRIGGPFDKSVKKMIERCTELAQQTNEPLDEAWRQLALATYEFSHGRWRSCVEACERADTIFAELADEGLDIAHERARVAALHWFALAWLGELVELRRRLDRRILEAEGHKDSLMLLEALTGQPMLVWLAADEVEPVRARTRELLERQRAVVGAPWPESGYRRQQYRDLMAEVHACLYRGDPTPAWAAVVAQWRELESAFYLPMRMLGLEIRVTRARVGLALIEQFDRDPELARARLLAQSGLGSSSWDRARVLGDVKGLIDQTRRDPSCVAPGLSSLLGAGLHNLEGRREDAQISLDAAVREFNSVDMQLHRECARYALGELIGGGEGGQLQDQAETWMRRQKVAYPRKLAASQAPGFGLA</sequence>
<organism evidence="1 2">
    <name type="scientific">Enhygromyxa salina</name>
    <dbReference type="NCBI Taxonomy" id="215803"/>
    <lineage>
        <taxon>Bacteria</taxon>
        <taxon>Pseudomonadati</taxon>
        <taxon>Myxococcota</taxon>
        <taxon>Polyangia</taxon>
        <taxon>Nannocystales</taxon>
        <taxon>Nannocystaceae</taxon>
        <taxon>Enhygromyxa</taxon>
    </lineage>
</organism>
<dbReference type="AlphaFoldDB" id="A0A2S9YBG8"/>
<dbReference type="EMBL" id="PVNK01000118">
    <property type="protein sequence ID" value="PRQ02468.1"/>
    <property type="molecule type" value="Genomic_DNA"/>
</dbReference>
<evidence type="ECO:0000313" key="2">
    <source>
        <dbReference type="Proteomes" id="UP000237968"/>
    </source>
</evidence>
<evidence type="ECO:0000313" key="1">
    <source>
        <dbReference type="EMBL" id="PRQ02468.1"/>
    </source>
</evidence>
<dbReference type="Proteomes" id="UP000237968">
    <property type="component" value="Unassembled WGS sequence"/>
</dbReference>
<proteinExistence type="predicted"/>
<reference evidence="1 2" key="1">
    <citation type="submission" date="2018-03" db="EMBL/GenBank/DDBJ databases">
        <title>Draft Genome Sequences of the Obligatory Marine Myxobacteria Enhygromyxa salina SWB005.</title>
        <authorList>
            <person name="Poehlein A."/>
            <person name="Moghaddam J.A."/>
            <person name="Harms H."/>
            <person name="Alanjari M."/>
            <person name="Koenig G.M."/>
            <person name="Daniel R."/>
            <person name="Schaeberle T.F."/>
        </authorList>
    </citation>
    <scope>NUCLEOTIDE SEQUENCE [LARGE SCALE GENOMIC DNA]</scope>
    <source>
        <strain evidence="1 2">SWB005</strain>
    </source>
</reference>
<protein>
    <submittedName>
        <fullName evidence="1">Uncharacterized protein</fullName>
    </submittedName>
</protein>
<accession>A0A2S9YBG8</accession>